<gene>
    <name evidence="1" type="ORF">III_05667</name>
</gene>
<proteinExistence type="predicted"/>
<accession>A0ABC9QVA2</accession>
<name>A0ABC9QVA2_BACMY</name>
<dbReference type="AlphaFoldDB" id="A0ABC9QVA2"/>
<dbReference type="EMBL" id="AHEV01000050">
    <property type="protein sequence ID" value="EJR30101.1"/>
    <property type="molecule type" value="Genomic_DNA"/>
</dbReference>
<protein>
    <recommendedName>
        <fullName evidence="3">Group-specific protein</fullName>
    </recommendedName>
</protein>
<sequence>MPFSFSNGLINKDKSYKVIKQEYDRKVKEDLTKIAKWQVTTKARLVTTTHFHLYTIWQKNSAGYQLKRFEDYIDPYAKMNLIQWMIASFCTTGRIKYDKNPKGWESYEWITLR</sequence>
<evidence type="ECO:0000313" key="1">
    <source>
        <dbReference type="EMBL" id="EJR30101.1"/>
    </source>
</evidence>
<comment type="caution">
    <text evidence="1">The sequence shown here is derived from an EMBL/GenBank/DDBJ whole genome shotgun (WGS) entry which is preliminary data.</text>
</comment>
<reference evidence="1 2" key="1">
    <citation type="submission" date="2012-04" db="EMBL/GenBank/DDBJ databases">
        <title>The Genome Sequence of Bacillus cereus VD078.</title>
        <authorList>
            <consortium name="The Broad Institute Genome Sequencing Platform"/>
            <consortium name="The Broad Institute Genome Sequencing Center for Infectious Disease"/>
            <person name="Feldgarden M."/>
            <person name="Van der Auwera G.A."/>
            <person name="Mahillon J."/>
            <person name="Duprez V."/>
            <person name="Timmery S."/>
            <person name="Mattelet C."/>
            <person name="Dierick K."/>
            <person name="Sun M."/>
            <person name="Yu Z."/>
            <person name="Zhu L."/>
            <person name="Hu X."/>
            <person name="Shank E.B."/>
            <person name="Swiecicka I."/>
            <person name="Hansen B.M."/>
            <person name="Andrup L."/>
            <person name="Young S.K."/>
            <person name="Zeng Q."/>
            <person name="Gargeya S."/>
            <person name="Fitzgerald M."/>
            <person name="Haas B."/>
            <person name="Abouelleil A."/>
            <person name="Alvarado L."/>
            <person name="Arachchi H.M."/>
            <person name="Berlin A."/>
            <person name="Chapman S.B."/>
            <person name="Goldberg J."/>
            <person name="Griggs A."/>
            <person name="Gujja S."/>
            <person name="Hansen M."/>
            <person name="Howarth C."/>
            <person name="Imamovic A."/>
            <person name="Larimer J."/>
            <person name="McCowen C."/>
            <person name="Montmayeur A."/>
            <person name="Murphy C."/>
            <person name="Neiman D."/>
            <person name="Pearson M."/>
            <person name="Priest M."/>
            <person name="Roberts A."/>
            <person name="Saif S."/>
            <person name="Shea T."/>
            <person name="Sisk P."/>
            <person name="Sykes S."/>
            <person name="Wortman J."/>
            <person name="Nusbaum C."/>
            <person name="Birren B."/>
        </authorList>
    </citation>
    <scope>NUCLEOTIDE SEQUENCE [LARGE SCALE GENOMIC DNA]</scope>
    <source>
        <strain evidence="1 2">VD078</strain>
    </source>
</reference>
<dbReference type="Proteomes" id="UP000006976">
    <property type="component" value="Unassembled WGS sequence"/>
</dbReference>
<evidence type="ECO:0008006" key="3">
    <source>
        <dbReference type="Google" id="ProtNLM"/>
    </source>
</evidence>
<organism evidence="1 2">
    <name type="scientific">Bacillus mycoides</name>
    <dbReference type="NCBI Taxonomy" id="1405"/>
    <lineage>
        <taxon>Bacteria</taxon>
        <taxon>Bacillati</taxon>
        <taxon>Bacillota</taxon>
        <taxon>Bacilli</taxon>
        <taxon>Bacillales</taxon>
        <taxon>Bacillaceae</taxon>
        <taxon>Bacillus</taxon>
        <taxon>Bacillus cereus group</taxon>
    </lineage>
</organism>
<evidence type="ECO:0000313" key="2">
    <source>
        <dbReference type="Proteomes" id="UP000006976"/>
    </source>
</evidence>